<organism evidence="2 3">
    <name type="scientific">Parathielavia appendiculata</name>
    <dbReference type="NCBI Taxonomy" id="2587402"/>
    <lineage>
        <taxon>Eukaryota</taxon>
        <taxon>Fungi</taxon>
        <taxon>Dikarya</taxon>
        <taxon>Ascomycota</taxon>
        <taxon>Pezizomycotina</taxon>
        <taxon>Sordariomycetes</taxon>
        <taxon>Sordariomycetidae</taxon>
        <taxon>Sordariales</taxon>
        <taxon>Chaetomiaceae</taxon>
        <taxon>Parathielavia</taxon>
    </lineage>
</organism>
<sequence>MRTLIAVTESQDLSPASSAMLLHFSWCITHAVQQQSWKDPDPIPTQPTPRGSCHQGTLDLFRHGKPRNVASHAGCQYSTQKGHSRRAVQPRQPCLGLLAIATFPAETELIRTYSCSALQVSLRAVPWPVLDRLDSPCISSQSAPSAERAHQSPHSTSSHSFPVNPVYP</sequence>
<feature type="region of interest" description="Disordered" evidence="1">
    <location>
        <begin position="138"/>
        <end position="168"/>
    </location>
</feature>
<reference evidence="2" key="1">
    <citation type="journal article" date="2023" name="Mol. Phylogenet. Evol.">
        <title>Genome-scale phylogeny and comparative genomics of the fungal order Sordariales.</title>
        <authorList>
            <person name="Hensen N."/>
            <person name="Bonometti L."/>
            <person name="Westerberg I."/>
            <person name="Brannstrom I.O."/>
            <person name="Guillou S."/>
            <person name="Cros-Aarteil S."/>
            <person name="Calhoun S."/>
            <person name="Haridas S."/>
            <person name="Kuo A."/>
            <person name="Mondo S."/>
            <person name="Pangilinan J."/>
            <person name="Riley R."/>
            <person name="LaButti K."/>
            <person name="Andreopoulos B."/>
            <person name="Lipzen A."/>
            <person name="Chen C."/>
            <person name="Yan M."/>
            <person name="Daum C."/>
            <person name="Ng V."/>
            <person name="Clum A."/>
            <person name="Steindorff A."/>
            <person name="Ohm R.A."/>
            <person name="Martin F."/>
            <person name="Silar P."/>
            <person name="Natvig D.O."/>
            <person name="Lalanne C."/>
            <person name="Gautier V."/>
            <person name="Ament-Velasquez S.L."/>
            <person name="Kruys A."/>
            <person name="Hutchinson M.I."/>
            <person name="Powell A.J."/>
            <person name="Barry K."/>
            <person name="Miller A.N."/>
            <person name="Grigoriev I.V."/>
            <person name="Debuchy R."/>
            <person name="Gladieux P."/>
            <person name="Hiltunen Thoren M."/>
            <person name="Johannesson H."/>
        </authorList>
    </citation>
    <scope>NUCLEOTIDE SEQUENCE</scope>
    <source>
        <strain evidence="2">CBS 731.68</strain>
    </source>
</reference>
<gene>
    <name evidence="2" type="ORF">N657DRAFT_90401</name>
</gene>
<evidence type="ECO:0000256" key="1">
    <source>
        <dbReference type="SAM" id="MobiDB-lite"/>
    </source>
</evidence>
<protein>
    <submittedName>
        <fullName evidence="2">Uncharacterized protein</fullName>
    </submittedName>
</protein>
<proteinExistence type="predicted"/>
<comment type="caution">
    <text evidence="2">The sequence shown here is derived from an EMBL/GenBank/DDBJ whole genome shotgun (WGS) entry which is preliminary data.</text>
</comment>
<dbReference type="AlphaFoldDB" id="A0AAN6UDM6"/>
<dbReference type="RefSeq" id="XP_062653447.1">
    <property type="nucleotide sequence ID" value="XM_062797580.1"/>
</dbReference>
<dbReference type="EMBL" id="MU853223">
    <property type="protein sequence ID" value="KAK4129676.1"/>
    <property type="molecule type" value="Genomic_DNA"/>
</dbReference>
<dbReference type="Proteomes" id="UP001302602">
    <property type="component" value="Unassembled WGS sequence"/>
</dbReference>
<keyword evidence="3" id="KW-1185">Reference proteome</keyword>
<accession>A0AAN6UDM6</accession>
<dbReference type="GeneID" id="87834359"/>
<evidence type="ECO:0000313" key="2">
    <source>
        <dbReference type="EMBL" id="KAK4129676.1"/>
    </source>
</evidence>
<name>A0AAN6UDM6_9PEZI</name>
<reference evidence="2" key="2">
    <citation type="submission" date="2023-05" db="EMBL/GenBank/DDBJ databases">
        <authorList>
            <consortium name="Lawrence Berkeley National Laboratory"/>
            <person name="Steindorff A."/>
            <person name="Hensen N."/>
            <person name="Bonometti L."/>
            <person name="Westerberg I."/>
            <person name="Brannstrom I.O."/>
            <person name="Guillou S."/>
            <person name="Cros-Aarteil S."/>
            <person name="Calhoun S."/>
            <person name="Haridas S."/>
            <person name="Kuo A."/>
            <person name="Mondo S."/>
            <person name="Pangilinan J."/>
            <person name="Riley R."/>
            <person name="Labutti K."/>
            <person name="Andreopoulos B."/>
            <person name="Lipzen A."/>
            <person name="Chen C."/>
            <person name="Yanf M."/>
            <person name="Daum C."/>
            <person name="Ng V."/>
            <person name="Clum A."/>
            <person name="Ohm R."/>
            <person name="Martin F."/>
            <person name="Silar P."/>
            <person name="Natvig D."/>
            <person name="Lalanne C."/>
            <person name="Gautier V."/>
            <person name="Ament-Velasquez S.L."/>
            <person name="Kruys A."/>
            <person name="Hutchinson M.I."/>
            <person name="Powell A.J."/>
            <person name="Barry K."/>
            <person name="Miller A.N."/>
            <person name="Grigoriev I.V."/>
            <person name="Debuchy R."/>
            <person name="Gladieux P."/>
            <person name="Thoren M.H."/>
            <person name="Johannesson H."/>
        </authorList>
    </citation>
    <scope>NUCLEOTIDE SEQUENCE</scope>
    <source>
        <strain evidence="2">CBS 731.68</strain>
    </source>
</reference>
<feature type="compositionally biased region" description="Polar residues" evidence="1">
    <location>
        <begin position="152"/>
        <end position="161"/>
    </location>
</feature>
<evidence type="ECO:0000313" key="3">
    <source>
        <dbReference type="Proteomes" id="UP001302602"/>
    </source>
</evidence>